<proteinExistence type="predicted"/>
<gene>
    <name evidence="3" type="ORF">E4O86_11995</name>
</gene>
<dbReference type="SMART" id="SM00564">
    <property type="entry name" value="PQQ"/>
    <property type="match status" value="6"/>
</dbReference>
<sequence>MTATSTGSLRSAGLALALGAVLLAGCGSLDFLGRKETPLPGERRSALPALGLEQAQGTANPGPAVASGDWSQPGGNAANAPGNVALSSGGATAAWRARATEAVVKRGARVAAPPIVFGGRIFIYGSDATVTSLGSGGGRSWSVSVAPEGEKAYVSGGGVAGAGNLVFAATGYGDLVALDAATGGKAWSYKLDAPARSAPTAAGGKVYVVTATSTVHAVNAADGTLAWTQTGIPEIAGVVAPASPAVVGNTVIVPLPSGEIVALDAGTGATKWGDTVVRATRSLAVSGLTDLAASPVVYDGTVYATGVAGRTIAISAANGERLWEENVGSATTPAVSGNAVFLVDLADNMVALDRRTGKIFWQTPLPTVREKRFFSVWVGPTLAGGALYAVSNDGKLVSVDAATGAILGTRPLPSPAFVRPVAASGQLLVLGSDGQLSAFQ</sequence>
<dbReference type="PANTHER" id="PTHR34512">
    <property type="entry name" value="CELL SURFACE PROTEIN"/>
    <property type="match status" value="1"/>
</dbReference>
<dbReference type="Gene3D" id="2.130.10.10">
    <property type="entry name" value="YVTN repeat-like/Quinoprotein amine dehydrogenase"/>
    <property type="match status" value="1"/>
</dbReference>
<dbReference type="PANTHER" id="PTHR34512:SF30">
    <property type="entry name" value="OUTER MEMBRANE PROTEIN ASSEMBLY FACTOR BAMB"/>
    <property type="match status" value="1"/>
</dbReference>
<organism evidence="3 4">
    <name type="scientific">Propylenella binzhouense</name>
    <dbReference type="NCBI Taxonomy" id="2555902"/>
    <lineage>
        <taxon>Bacteria</taxon>
        <taxon>Pseudomonadati</taxon>
        <taxon>Pseudomonadota</taxon>
        <taxon>Alphaproteobacteria</taxon>
        <taxon>Hyphomicrobiales</taxon>
        <taxon>Propylenellaceae</taxon>
        <taxon>Propylenella</taxon>
    </lineage>
</organism>
<dbReference type="EMBL" id="SPKJ01000037">
    <property type="protein sequence ID" value="MYZ48430.1"/>
    <property type="molecule type" value="Genomic_DNA"/>
</dbReference>
<feature type="domain" description="Pyrrolo-quinoline quinone repeat" evidence="2">
    <location>
        <begin position="379"/>
        <end position="439"/>
    </location>
</feature>
<feature type="region of interest" description="Disordered" evidence="1">
    <location>
        <begin position="55"/>
        <end position="82"/>
    </location>
</feature>
<feature type="compositionally biased region" description="Low complexity" evidence="1">
    <location>
        <begin position="73"/>
        <end position="82"/>
    </location>
</feature>
<dbReference type="InterPro" id="IPR011047">
    <property type="entry name" value="Quinoprotein_ADH-like_sf"/>
</dbReference>
<comment type="caution">
    <text evidence="3">The sequence shown here is derived from an EMBL/GenBank/DDBJ whole genome shotgun (WGS) entry which is preliminary data.</text>
</comment>
<evidence type="ECO:0000256" key="1">
    <source>
        <dbReference type="SAM" id="MobiDB-lite"/>
    </source>
</evidence>
<dbReference type="SUPFAM" id="SSF50998">
    <property type="entry name" value="Quinoprotein alcohol dehydrogenase-like"/>
    <property type="match status" value="1"/>
</dbReference>
<accession>A0A964T5A6</accession>
<feature type="domain" description="Pyrrolo-quinoline quinone repeat" evidence="2">
    <location>
        <begin position="127"/>
        <end position="363"/>
    </location>
</feature>
<dbReference type="RefSeq" id="WP_161140779.1">
    <property type="nucleotide sequence ID" value="NZ_SPKJ01000037.1"/>
</dbReference>
<keyword evidence="4" id="KW-1185">Reference proteome</keyword>
<evidence type="ECO:0000313" key="3">
    <source>
        <dbReference type="EMBL" id="MYZ48430.1"/>
    </source>
</evidence>
<name>A0A964T5A6_9HYPH</name>
<dbReference type="AlphaFoldDB" id="A0A964T5A6"/>
<protein>
    <recommendedName>
        <fullName evidence="2">Pyrrolo-quinoline quinone repeat domain-containing protein</fullName>
    </recommendedName>
</protein>
<dbReference type="Proteomes" id="UP000773614">
    <property type="component" value="Unassembled WGS sequence"/>
</dbReference>
<dbReference type="InterPro" id="IPR018391">
    <property type="entry name" value="PQQ_b-propeller_rpt"/>
</dbReference>
<dbReference type="OrthoDB" id="5290752at2"/>
<evidence type="ECO:0000313" key="4">
    <source>
        <dbReference type="Proteomes" id="UP000773614"/>
    </source>
</evidence>
<reference evidence="3" key="1">
    <citation type="submission" date="2019-03" db="EMBL/GenBank/DDBJ databases">
        <title>Afifella sp. nov., isolated from activated sludge.</title>
        <authorList>
            <person name="Li Q."/>
            <person name="Liu Y."/>
        </authorList>
    </citation>
    <scope>NUCLEOTIDE SEQUENCE</scope>
    <source>
        <strain evidence="3">L72</strain>
    </source>
</reference>
<dbReference type="InterPro" id="IPR002372">
    <property type="entry name" value="PQQ_rpt_dom"/>
</dbReference>
<dbReference type="Pfam" id="PF13360">
    <property type="entry name" value="PQQ_2"/>
    <property type="match status" value="2"/>
</dbReference>
<dbReference type="InterPro" id="IPR015943">
    <property type="entry name" value="WD40/YVTN_repeat-like_dom_sf"/>
</dbReference>
<evidence type="ECO:0000259" key="2">
    <source>
        <dbReference type="Pfam" id="PF13360"/>
    </source>
</evidence>